<feature type="compositionally biased region" description="Low complexity" evidence="1">
    <location>
        <begin position="12"/>
        <end position="23"/>
    </location>
</feature>
<protein>
    <recommendedName>
        <fullName evidence="4">DUF5641 domain-containing protein</fullName>
    </recommendedName>
</protein>
<name>A0A8R1IB01_CAEJA</name>
<dbReference type="Proteomes" id="UP000005237">
    <property type="component" value="Unassembled WGS sequence"/>
</dbReference>
<evidence type="ECO:0008006" key="4">
    <source>
        <dbReference type="Google" id="ProtNLM"/>
    </source>
</evidence>
<dbReference type="AlphaFoldDB" id="A0A8R1IB01"/>
<sequence length="89" mass="9985">MIEVEAAVNSRPITTNPTTPDDPAALRPVDFLIPNIHLAVPNDCDMIYQAKEGQIEKLTRKYHAALNCVLENLWSAWTKHYLLLGINSV</sequence>
<keyword evidence="3" id="KW-1185">Reference proteome</keyword>
<reference evidence="2" key="2">
    <citation type="submission" date="2022-06" db="UniProtKB">
        <authorList>
            <consortium name="EnsemblMetazoa"/>
        </authorList>
    </citation>
    <scope>IDENTIFICATION</scope>
    <source>
        <strain evidence="2">DF5081</strain>
    </source>
</reference>
<accession>A0A8R1IB01</accession>
<dbReference type="EnsemblMetazoa" id="CJA27555.1">
    <property type="protein sequence ID" value="CJA27555.1"/>
    <property type="gene ID" value="WBGene00183128"/>
</dbReference>
<feature type="region of interest" description="Disordered" evidence="1">
    <location>
        <begin position="1"/>
        <end position="24"/>
    </location>
</feature>
<evidence type="ECO:0000313" key="3">
    <source>
        <dbReference type="Proteomes" id="UP000005237"/>
    </source>
</evidence>
<evidence type="ECO:0000313" key="2">
    <source>
        <dbReference type="EnsemblMetazoa" id="CJA27555.1"/>
    </source>
</evidence>
<evidence type="ECO:0000256" key="1">
    <source>
        <dbReference type="SAM" id="MobiDB-lite"/>
    </source>
</evidence>
<proteinExistence type="predicted"/>
<reference evidence="3" key="1">
    <citation type="submission" date="2010-08" db="EMBL/GenBank/DDBJ databases">
        <authorList>
            <consortium name="Caenorhabditis japonica Sequencing Consortium"/>
            <person name="Wilson R.K."/>
        </authorList>
    </citation>
    <scope>NUCLEOTIDE SEQUENCE [LARGE SCALE GENOMIC DNA]</scope>
    <source>
        <strain evidence="3">DF5081</strain>
    </source>
</reference>
<organism evidence="2 3">
    <name type="scientific">Caenorhabditis japonica</name>
    <dbReference type="NCBI Taxonomy" id="281687"/>
    <lineage>
        <taxon>Eukaryota</taxon>
        <taxon>Metazoa</taxon>
        <taxon>Ecdysozoa</taxon>
        <taxon>Nematoda</taxon>
        <taxon>Chromadorea</taxon>
        <taxon>Rhabditida</taxon>
        <taxon>Rhabditina</taxon>
        <taxon>Rhabditomorpha</taxon>
        <taxon>Rhabditoidea</taxon>
        <taxon>Rhabditidae</taxon>
        <taxon>Peloderinae</taxon>
        <taxon>Caenorhabditis</taxon>
    </lineage>
</organism>